<protein>
    <submittedName>
        <fullName evidence="1">Uncharacterized protein</fullName>
    </submittedName>
</protein>
<dbReference type="Proteomes" id="UP001056978">
    <property type="component" value="Chromosome 11"/>
</dbReference>
<gene>
    <name evidence="1" type="ORF">MKS88_003979</name>
</gene>
<sequence>MEQKIKSLLFIKIITSNLLIWICHYISTSEFNKSLVESYNNRSNLYTRNYRVMVKYKRNKVSTTVCLKEEIQNGVQDKKDITNNEKWDEDKKKQSCESSSMSTRGHKKNKKNKSCIFETMKYSNLEKKIFKELDYVDFLRNNRTISNKIYKKIMRKKCSLRIVLPLLLLLFLLISFILDLSNSFGLVKGLREILNLYASKFWYSSLHSFLKKSPLNWLFKSGDKLKYKVSRGPNNVSVVEDYTYVYQFFDFLLYVIPFIILGVTIISGVIYYHKKVKKYEKIKFRKRYNE</sequence>
<dbReference type="EMBL" id="CM043779">
    <property type="protein sequence ID" value="KAI4837503.1"/>
    <property type="molecule type" value="Genomic_DNA"/>
</dbReference>
<evidence type="ECO:0000313" key="2">
    <source>
        <dbReference type="Proteomes" id="UP001056978"/>
    </source>
</evidence>
<reference evidence="1" key="1">
    <citation type="submission" date="2022-06" db="EMBL/GenBank/DDBJ databases">
        <title>The First Complete Genome of the Simian Malaria Parasite Plasmodium brasilianum.</title>
        <authorList>
            <person name="Bajic M."/>
            <person name="Ravishankar S."/>
        </authorList>
    </citation>
    <scope>NUCLEOTIDE SEQUENCE</scope>
    <source>
        <strain evidence="1">Bolivian I</strain>
    </source>
</reference>
<organism evidence="1 2">
    <name type="scientific">Plasmodium brasilianum</name>
    <dbReference type="NCBI Taxonomy" id="5824"/>
    <lineage>
        <taxon>Eukaryota</taxon>
        <taxon>Sar</taxon>
        <taxon>Alveolata</taxon>
        <taxon>Apicomplexa</taxon>
        <taxon>Aconoidasida</taxon>
        <taxon>Haemosporida</taxon>
        <taxon>Plasmodiidae</taxon>
        <taxon>Plasmodium</taxon>
        <taxon>Plasmodium (Plasmodium)</taxon>
    </lineage>
</organism>
<proteinExistence type="predicted"/>
<evidence type="ECO:0000313" key="1">
    <source>
        <dbReference type="EMBL" id="KAI4837503.1"/>
    </source>
</evidence>
<accession>A0ACB9Y9B9</accession>
<keyword evidence="2" id="KW-1185">Reference proteome</keyword>
<name>A0ACB9Y9B9_PLABR</name>
<comment type="caution">
    <text evidence="1">The sequence shown here is derived from an EMBL/GenBank/DDBJ whole genome shotgun (WGS) entry which is preliminary data.</text>
</comment>